<comment type="caution">
    <text evidence="1">The sequence shown here is derived from an EMBL/GenBank/DDBJ whole genome shotgun (WGS) entry which is preliminary data.</text>
</comment>
<dbReference type="EMBL" id="ACEQ02000033">
    <property type="protein sequence ID" value="EEZ74707.1"/>
    <property type="molecule type" value="Genomic_DNA"/>
</dbReference>
<gene>
    <name evidence="1" type="ORF">NEILACOT_05290</name>
</gene>
<sequence length="81" mass="9059">MPSEIRLVPIVHAKTENKGGNLKFRHFRSGGNPVCPVPVVFRSVTFEPSFPRRRESRISMPQEFIGKNSNLTAVIPTKVGI</sequence>
<accession>D0WCK8</accession>
<evidence type="ECO:0000313" key="2">
    <source>
        <dbReference type="Proteomes" id="UP000003843"/>
    </source>
</evidence>
<dbReference type="Proteomes" id="UP000003843">
    <property type="component" value="Unassembled WGS sequence"/>
</dbReference>
<evidence type="ECO:0000313" key="1">
    <source>
        <dbReference type="EMBL" id="EEZ74707.1"/>
    </source>
</evidence>
<dbReference type="RefSeq" id="WP_003711016.1">
    <property type="nucleotide sequence ID" value="NZ_KN046803.1"/>
</dbReference>
<evidence type="ECO:0008006" key="3">
    <source>
        <dbReference type="Google" id="ProtNLM"/>
    </source>
</evidence>
<reference evidence="1 2" key="1">
    <citation type="submission" date="2009-10" db="EMBL/GenBank/DDBJ databases">
        <authorList>
            <person name="Weinstock G."/>
            <person name="Sodergren E."/>
            <person name="Clifton S."/>
            <person name="Fulton L."/>
            <person name="Fulton B."/>
            <person name="Courtney L."/>
            <person name="Fronick C."/>
            <person name="Harrison M."/>
            <person name="Strong C."/>
            <person name="Farmer C."/>
            <person name="Delahaunty K."/>
            <person name="Markovic C."/>
            <person name="Hall O."/>
            <person name="Minx P."/>
            <person name="Tomlinson C."/>
            <person name="Mitreva M."/>
            <person name="Nelson J."/>
            <person name="Hou S."/>
            <person name="Wollam A."/>
            <person name="Pepin K.H."/>
            <person name="Johnson M."/>
            <person name="Bhonagiri V."/>
            <person name="Nash W.E."/>
            <person name="Warren W."/>
            <person name="Chinwalla A."/>
            <person name="Mardis E.R."/>
            <person name="Wilson R.K."/>
        </authorList>
    </citation>
    <scope>NUCLEOTIDE SEQUENCE [LARGE SCALE GENOMIC DNA]</scope>
    <source>
        <strain evidence="1 2">ATCC 23970</strain>
    </source>
</reference>
<organism evidence="1 2">
    <name type="scientific">Neisseria lactamica ATCC 23970</name>
    <dbReference type="NCBI Taxonomy" id="546265"/>
    <lineage>
        <taxon>Bacteria</taxon>
        <taxon>Pseudomonadati</taxon>
        <taxon>Pseudomonadota</taxon>
        <taxon>Betaproteobacteria</taxon>
        <taxon>Neisseriales</taxon>
        <taxon>Neisseriaceae</taxon>
        <taxon>Neisseria</taxon>
    </lineage>
</organism>
<dbReference type="AlphaFoldDB" id="D0WCK8"/>
<proteinExistence type="predicted"/>
<name>D0WCK8_NEILA</name>
<protein>
    <recommendedName>
        <fullName evidence="3">PilS cassette</fullName>
    </recommendedName>
</protein>